<dbReference type="RefSeq" id="WP_217326651.1">
    <property type="nucleotide sequence ID" value="NZ_JAHOEK010000022.1"/>
</dbReference>
<dbReference type="InterPro" id="IPR051396">
    <property type="entry name" value="Bact_Antivir_Def_Nuclease"/>
</dbReference>
<keyword evidence="2" id="KW-0547">Nucleotide-binding</keyword>
<keyword evidence="2" id="KW-0067">ATP-binding</keyword>
<comment type="caution">
    <text evidence="2">The sequence shown here is derived from an EMBL/GenBank/DDBJ whole genome shotgun (WGS) entry which is preliminary data.</text>
</comment>
<dbReference type="GO" id="GO:0005524">
    <property type="term" value="F:ATP binding"/>
    <property type="evidence" value="ECO:0007669"/>
    <property type="project" value="UniProtKB-KW"/>
</dbReference>
<dbReference type="PIRSF" id="PIRSF034888">
    <property type="entry name" value="P-loop_UCP034888"/>
    <property type="match status" value="1"/>
</dbReference>
<dbReference type="Proteomes" id="UP001196316">
    <property type="component" value="Unassembled WGS sequence"/>
</dbReference>
<dbReference type="Pfam" id="PF13175">
    <property type="entry name" value="AAA_15"/>
    <property type="match status" value="1"/>
</dbReference>
<evidence type="ECO:0000313" key="3">
    <source>
        <dbReference type="Proteomes" id="UP001196316"/>
    </source>
</evidence>
<dbReference type="PANTHER" id="PTHR43581:SF4">
    <property type="entry name" value="ATP_GTP PHOSPHATASE"/>
    <property type="match status" value="1"/>
</dbReference>
<reference evidence="2" key="1">
    <citation type="submission" date="2021-06" db="EMBL/GenBank/DDBJ databases">
        <title>Collection of gut derived symbiotic bacterial strains cultured from healthy donors.</title>
        <authorList>
            <person name="Lin H."/>
            <person name="Littmann E."/>
            <person name="Pamer E.G."/>
        </authorList>
    </citation>
    <scope>NUCLEOTIDE SEQUENCE</scope>
    <source>
        <strain evidence="2">MSK.21.60</strain>
    </source>
</reference>
<dbReference type="InterPro" id="IPR041685">
    <property type="entry name" value="AAA_GajA/Old/RecF-like"/>
</dbReference>
<sequence length="502" mass="58377">MDTLQLTNYRKFKDTGVIHLKPITFLVGANSSGKSSFLKFFPLLKQSLGVNRNGTFLWYSSDVDFKDFLNTVHNGEGNIDISFAFPSQNLRFQRFRRRTNVKGITEEDIDQTVEMSVKLEISGKKATGKENEDYFSFVMIQYLDQVIQIQISEDEKAQVIINGHEIDARFHPALNNNAINLIPRLYEDRQDSLYMGAIRKSIDFFRKNIMSNENDETYPLMDLEESFFMIDQKTSSNYLKSFKIKGEEHILNEMYILMHLNDMIENINYYLFDMSNCITYVRPLRVTTERYYRYQNYAVDEIDSDGKNLAMYLANLSDHQMIKFTEWTSKLFGFSIVVLKHEGHVELQLIEGDNSPRNLVDTGFGYTQLLPILTMIWNAIKNQPRRSIFYRGDGDIPKFIVIEQPELHLHPRMQAKFGAMLAKVIASEAGKNMRFIIETHSEAILNSVGIEIEQNNLDKDKANIVLFNAAEEGYENYIEEAQYNERGFVEHWPTGFLSEDVY</sequence>
<gene>
    <name evidence="2" type="ORF">KSW80_09030</name>
</gene>
<accession>A0AAW4NC77</accession>
<name>A0AAW4NC77_9BACT</name>
<dbReference type="InterPro" id="IPR014592">
    <property type="entry name" value="P-loop_UCP034888"/>
</dbReference>
<dbReference type="EMBL" id="JAHOEP010000022">
    <property type="protein sequence ID" value="MBV3408537.1"/>
    <property type="molecule type" value="Genomic_DNA"/>
</dbReference>
<dbReference type="AlphaFoldDB" id="A0AAW4NC77"/>
<dbReference type="PANTHER" id="PTHR43581">
    <property type="entry name" value="ATP/GTP PHOSPHATASE"/>
    <property type="match status" value="1"/>
</dbReference>
<organism evidence="2 3">
    <name type="scientific">Segatella copri</name>
    <dbReference type="NCBI Taxonomy" id="165179"/>
    <lineage>
        <taxon>Bacteria</taxon>
        <taxon>Pseudomonadati</taxon>
        <taxon>Bacteroidota</taxon>
        <taxon>Bacteroidia</taxon>
        <taxon>Bacteroidales</taxon>
        <taxon>Prevotellaceae</taxon>
        <taxon>Segatella</taxon>
    </lineage>
</organism>
<evidence type="ECO:0000259" key="1">
    <source>
        <dbReference type="Pfam" id="PF13175"/>
    </source>
</evidence>
<feature type="domain" description="Endonuclease GajA/Old nuclease/RecF-like AAA" evidence="1">
    <location>
        <begin position="3"/>
        <end position="444"/>
    </location>
</feature>
<evidence type="ECO:0000313" key="2">
    <source>
        <dbReference type="EMBL" id="MBV3408537.1"/>
    </source>
</evidence>
<protein>
    <submittedName>
        <fullName evidence="2">ATP-binding protein</fullName>
    </submittedName>
</protein>
<proteinExistence type="predicted"/>